<comment type="caution">
    <text evidence="7">The sequence shown here is derived from an EMBL/GenBank/DDBJ whole genome shotgun (WGS) entry which is preliminary data.</text>
</comment>
<name>A0A6P0GFR5_9ACTN</name>
<feature type="region of interest" description="Disordered" evidence="5">
    <location>
        <begin position="1"/>
        <end position="28"/>
    </location>
</feature>
<dbReference type="RefSeq" id="WP_163476234.1">
    <property type="nucleotide sequence ID" value="NZ_JAAGWE010000013.1"/>
</dbReference>
<dbReference type="SUPFAM" id="SSF55486">
    <property type="entry name" value="Metalloproteases ('zincins'), catalytic domain"/>
    <property type="match status" value="1"/>
</dbReference>
<keyword evidence="1" id="KW-0645">Protease</keyword>
<dbReference type="GO" id="GO:0031012">
    <property type="term" value="C:extracellular matrix"/>
    <property type="evidence" value="ECO:0007669"/>
    <property type="project" value="InterPro"/>
</dbReference>
<dbReference type="GO" id="GO:0004222">
    <property type="term" value="F:metalloendopeptidase activity"/>
    <property type="evidence" value="ECO:0007669"/>
    <property type="project" value="InterPro"/>
</dbReference>
<evidence type="ECO:0000256" key="4">
    <source>
        <dbReference type="ARBA" id="ARBA00022833"/>
    </source>
</evidence>
<dbReference type="SMART" id="SM00235">
    <property type="entry name" value="ZnMc"/>
    <property type="match status" value="1"/>
</dbReference>
<evidence type="ECO:0000313" key="8">
    <source>
        <dbReference type="Proteomes" id="UP000471126"/>
    </source>
</evidence>
<evidence type="ECO:0000313" key="7">
    <source>
        <dbReference type="EMBL" id="NEM06061.1"/>
    </source>
</evidence>
<evidence type="ECO:0000256" key="1">
    <source>
        <dbReference type="ARBA" id="ARBA00022670"/>
    </source>
</evidence>
<dbReference type="EMBL" id="JAAGWE010000013">
    <property type="protein sequence ID" value="NEM06061.1"/>
    <property type="molecule type" value="Genomic_DNA"/>
</dbReference>
<feature type="compositionally biased region" description="Polar residues" evidence="5">
    <location>
        <begin position="1"/>
        <end position="18"/>
    </location>
</feature>
<dbReference type="Pfam" id="PF00413">
    <property type="entry name" value="Peptidase_M10"/>
    <property type="match status" value="1"/>
</dbReference>
<dbReference type="InterPro" id="IPR006026">
    <property type="entry name" value="Peptidase_Metallo"/>
</dbReference>
<dbReference type="Proteomes" id="UP000471126">
    <property type="component" value="Unassembled WGS sequence"/>
</dbReference>
<proteinExistence type="predicted"/>
<sequence length="310" mass="34105">MDDSTTGAANRVSSATSGMTGGAPPRSEAALDEPFFDLLKERLRQVDIDGTRFWRAESDYLLDEDELFVYSQQRSAAHALQQAKVLAERSRFGSYTAPGLETLDAQERGLVGIVRGGRIVRWKPGTILTYCVLRKTFPQQAQYDDIATRMAQATADWEATCGVSFEHAVAADESDDVRPAGVVFPVRHIEAGGAFIAAAFFPQDPPSRRRVLIDPSYFTQRTFDRTGVLRHELGHVLGFRHEHIRSGAPPVCPDEDLGGVLDLTQYDPQSVMHYFCGGVGSPQLAITALDRTGSQSLYGPPFDNFHDITP</sequence>
<dbReference type="InterPro" id="IPR001818">
    <property type="entry name" value="Pept_M10_metallopeptidase"/>
</dbReference>
<evidence type="ECO:0000256" key="2">
    <source>
        <dbReference type="ARBA" id="ARBA00022723"/>
    </source>
</evidence>
<evidence type="ECO:0000259" key="6">
    <source>
        <dbReference type="SMART" id="SM00235"/>
    </source>
</evidence>
<gene>
    <name evidence="7" type="ORF">GCU54_08520</name>
</gene>
<feature type="domain" description="Peptidase metallopeptidase" evidence="6">
    <location>
        <begin position="118"/>
        <end position="300"/>
    </location>
</feature>
<evidence type="ECO:0000256" key="5">
    <source>
        <dbReference type="SAM" id="MobiDB-lite"/>
    </source>
</evidence>
<dbReference type="GO" id="GO:0006508">
    <property type="term" value="P:proteolysis"/>
    <property type="evidence" value="ECO:0007669"/>
    <property type="project" value="UniProtKB-KW"/>
</dbReference>
<keyword evidence="4" id="KW-0862">Zinc</keyword>
<reference evidence="7 8" key="1">
    <citation type="submission" date="2019-12" db="EMBL/GenBank/DDBJ databases">
        <title>WGS of CPCC 203550 I12A-02606.</title>
        <authorList>
            <person name="Jiang Z."/>
        </authorList>
    </citation>
    <scope>NUCLEOTIDE SEQUENCE [LARGE SCALE GENOMIC DNA]</scope>
    <source>
        <strain evidence="7 8">I12A-02606</strain>
    </source>
</reference>
<keyword evidence="3" id="KW-0378">Hydrolase</keyword>
<dbReference type="AlphaFoldDB" id="A0A6P0GFR5"/>
<evidence type="ECO:0000256" key="3">
    <source>
        <dbReference type="ARBA" id="ARBA00022801"/>
    </source>
</evidence>
<protein>
    <recommendedName>
        <fullName evidence="6">Peptidase metallopeptidase domain-containing protein</fullName>
    </recommendedName>
</protein>
<accession>A0A6P0GFR5</accession>
<dbReference type="InterPro" id="IPR024079">
    <property type="entry name" value="MetalloPept_cat_dom_sf"/>
</dbReference>
<organism evidence="7 8">
    <name type="scientific">Geodermatophilus normandii</name>
    <dbReference type="NCBI Taxonomy" id="1137989"/>
    <lineage>
        <taxon>Bacteria</taxon>
        <taxon>Bacillati</taxon>
        <taxon>Actinomycetota</taxon>
        <taxon>Actinomycetes</taxon>
        <taxon>Geodermatophilales</taxon>
        <taxon>Geodermatophilaceae</taxon>
        <taxon>Geodermatophilus</taxon>
    </lineage>
</organism>
<dbReference type="Gene3D" id="3.40.390.10">
    <property type="entry name" value="Collagenase (Catalytic Domain)"/>
    <property type="match status" value="1"/>
</dbReference>
<keyword evidence="2" id="KW-0479">Metal-binding</keyword>
<dbReference type="GO" id="GO:0008270">
    <property type="term" value="F:zinc ion binding"/>
    <property type="evidence" value="ECO:0007669"/>
    <property type="project" value="InterPro"/>
</dbReference>